<proteinExistence type="predicted"/>
<feature type="transmembrane region" description="Helical" evidence="6">
    <location>
        <begin position="287"/>
        <end position="307"/>
    </location>
</feature>
<keyword evidence="2 6" id="KW-0812">Transmembrane</keyword>
<feature type="transmembrane region" description="Helical" evidence="6">
    <location>
        <begin position="132"/>
        <end position="150"/>
    </location>
</feature>
<dbReference type="InterPro" id="IPR036259">
    <property type="entry name" value="MFS_trans_sf"/>
</dbReference>
<keyword evidence="3 6" id="KW-1133">Transmembrane helix</keyword>
<dbReference type="PANTHER" id="PTHR23520:SF5">
    <property type="entry name" value="TRANSPORTER, PUTATIVE (AFU_ORTHOLOGUE AFUA_3G04000)-RELATED"/>
    <property type="match status" value="1"/>
</dbReference>
<feature type="domain" description="Major facilitator superfamily (MFS) profile" evidence="7">
    <location>
        <begin position="1"/>
        <end position="389"/>
    </location>
</feature>
<dbReference type="InterPro" id="IPR011701">
    <property type="entry name" value="MFS"/>
</dbReference>
<evidence type="ECO:0000256" key="3">
    <source>
        <dbReference type="ARBA" id="ARBA00022989"/>
    </source>
</evidence>
<dbReference type="InterPro" id="IPR020846">
    <property type="entry name" value="MFS_dom"/>
</dbReference>
<evidence type="ECO:0000313" key="8">
    <source>
        <dbReference type="EMBL" id="TMI82011.1"/>
    </source>
</evidence>
<evidence type="ECO:0000256" key="6">
    <source>
        <dbReference type="SAM" id="Phobius"/>
    </source>
</evidence>
<feature type="transmembrane region" description="Helical" evidence="6">
    <location>
        <begin position="88"/>
        <end position="111"/>
    </location>
</feature>
<evidence type="ECO:0000256" key="4">
    <source>
        <dbReference type="ARBA" id="ARBA00023136"/>
    </source>
</evidence>
<feature type="transmembrane region" description="Helical" evidence="6">
    <location>
        <begin position="162"/>
        <end position="183"/>
    </location>
</feature>
<dbReference type="PROSITE" id="PS50850">
    <property type="entry name" value="MFS"/>
    <property type="match status" value="1"/>
</dbReference>
<feature type="region of interest" description="Disordered" evidence="5">
    <location>
        <begin position="393"/>
        <end position="425"/>
    </location>
</feature>
<dbReference type="PANTHER" id="PTHR23520">
    <property type="entry name" value="TRANSPORTER, PUTATIVE (AFU_ORTHOLOGUE AFUA_3G04000)-RELATED"/>
    <property type="match status" value="1"/>
</dbReference>
<dbReference type="Pfam" id="PF07690">
    <property type="entry name" value="MFS_1"/>
    <property type="match status" value="1"/>
</dbReference>
<dbReference type="SUPFAM" id="SSF103473">
    <property type="entry name" value="MFS general substrate transporter"/>
    <property type="match status" value="1"/>
</dbReference>
<evidence type="ECO:0000256" key="5">
    <source>
        <dbReference type="SAM" id="MobiDB-lite"/>
    </source>
</evidence>
<feature type="transmembrane region" description="Helical" evidence="6">
    <location>
        <begin position="32"/>
        <end position="53"/>
    </location>
</feature>
<keyword evidence="4 6" id="KW-0472">Membrane</keyword>
<dbReference type="Proteomes" id="UP000320048">
    <property type="component" value="Unassembled WGS sequence"/>
</dbReference>
<organism evidence="8 9">
    <name type="scientific">Candidatus Segetimicrobium genomatis</name>
    <dbReference type="NCBI Taxonomy" id="2569760"/>
    <lineage>
        <taxon>Bacteria</taxon>
        <taxon>Bacillati</taxon>
        <taxon>Candidatus Sysuimicrobiota</taxon>
        <taxon>Candidatus Sysuimicrobiia</taxon>
        <taxon>Candidatus Sysuimicrobiales</taxon>
        <taxon>Candidatus Segetimicrobiaceae</taxon>
        <taxon>Candidatus Segetimicrobium</taxon>
    </lineage>
</organism>
<reference evidence="8 9" key="1">
    <citation type="journal article" date="2019" name="Nat. Microbiol.">
        <title>Mediterranean grassland soil C-N compound turnover is dependent on rainfall and depth, and is mediated by genomically divergent microorganisms.</title>
        <authorList>
            <person name="Diamond S."/>
            <person name="Andeer P.F."/>
            <person name="Li Z."/>
            <person name="Crits-Christoph A."/>
            <person name="Burstein D."/>
            <person name="Anantharaman K."/>
            <person name="Lane K.R."/>
            <person name="Thomas B.C."/>
            <person name="Pan C."/>
            <person name="Northen T.R."/>
            <person name="Banfield J.F."/>
        </authorList>
    </citation>
    <scope>NUCLEOTIDE SEQUENCE [LARGE SCALE GENOMIC DNA]</scope>
    <source>
        <strain evidence="8">NP_7</strain>
    </source>
</reference>
<feature type="compositionally biased region" description="Low complexity" evidence="5">
    <location>
        <begin position="397"/>
        <end position="406"/>
    </location>
</feature>
<evidence type="ECO:0000256" key="2">
    <source>
        <dbReference type="ARBA" id="ARBA00022692"/>
    </source>
</evidence>
<feature type="transmembrane region" description="Helical" evidence="6">
    <location>
        <begin position="243"/>
        <end position="266"/>
    </location>
</feature>
<gene>
    <name evidence="8" type="ORF">E6H04_05630</name>
</gene>
<name>A0A537JEP4_9BACT</name>
<evidence type="ECO:0000256" key="1">
    <source>
        <dbReference type="ARBA" id="ARBA00004651"/>
    </source>
</evidence>
<evidence type="ECO:0000313" key="9">
    <source>
        <dbReference type="Proteomes" id="UP000320048"/>
    </source>
</evidence>
<feature type="transmembrane region" description="Helical" evidence="6">
    <location>
        <begin position="209"/>
        <end position="237"/>
    </location>
</feature>
<dbReference type="GO" id="GO:0022857">
    <property type="term" value="F:transmembrane transporter activity"/>
    <property type="evidence" value="ECO:0007669"/>
    <property type="project" value="InterPro"/>
</dbReference>
<protein>
    <submittedName>
        <fullName evidence="8">MFS transporter</fullName>
    </submittedName>
</protein>
<feature type="transmembrane region" description="Helical" evidence="6">
    <location>
        <begin position="9"/>
        <end position="26"/>
    </location>
</feature>
<dbReference type="EMBL" id="VBAO01000146">
    <property type="protein sequence ID" value="TMI82011.1"/>
    <property type="molecule type" value="Genomic_DNA"/>
</dbReference>
<comment type="subcellular location">
    <subcellularLocation>
        <location evidence="1">Cell membrane</location>
        <topology evidence="1">Multi-pass membrane protein</topology>
    </subcellularLocation>
</comment>
<dbReference type="Gene3D" id="1.20.1250.20">
    <property type="entry name" value="MFS general substrate transporter like domains"/>
    <property type="match status" value="1"/>
</dbReference>
<feature type="transmembrane region" description="Helical" evidence="6">
    <location>
        <begin position="363"/>
        <end position="385"/>
    </location>
</feature>
<accession>A0A537JEP4</accession>
<feature type="transmembrane region" description="Helical" evidence="6">
    <location>
        <begin position="65"/>
        <end position="82"/>
    </location>
</feature>
<evidence type="ECO:0000259" key="7">
    <source>
        <dbReference type="PROSITE" id="PS50850"/>
    </source>
</evidence>
<comment type="caution">
    <text evidence="8">The sequence shown here is derived from an EMBL/GenBank/DDBJ whole genome shotgun (WGS) entry which is preliminary data.</text>
</comment>
<dbReference type="AlphaFoldDB" id="A0A537JEP4"/>
<sequence length="425" mass="44772">MRVLAGRSVRAFADGFVSLLLPIYLLRLGFSALAIGAIITSTLLGSALLTLALGGIAHRYSRRSMLLAACLLMAATGAGFALTRQYWLILVIAFVGTMNPSAGDVSVFLPLEHTVLAETVEPRRRTALFARYSLVGTLMAAMGTLAASIPDLVAAPFGISRVAAVQFTFWVYGALGLVALLLYRPLSTAVEAPSTAQAARPALGQSKHVVYSLAALFSIDAFGGGFFVQSLLALWLFQAFHLSVTTASSILFWSSVCSALSFLVAVPISERIGLINTMVFTHLPSNLFLILVPFAPNLATAIGLLLARNALSQMDVPTRTSYVMAVVTPEERPAAASITAVPRSLATAVSPILAGYLLTLSPFGWPLLIGGALKAMYDVLLLIKFRGVRAAEERRAASPGPLEMPGAGPPEGGRPREGQGGGTSR</sequence>
<dbReference type="GO" id="GO:0005886">
    <property type="term" value="C:plasma membrane"/>
    <property type="evidence" value="ECO:0007669"/>
    <property type="project" value="UniProtKB-SubCell"/>
</dbReference>